<evidence type="ECO:0000313" key="4">
    <source>
        <dbReference type="Proteomes" id="UP000245771"/>
    </source>
</evidence>
<keyword evidence="4" id="KW-1185">Reference proteome</keyword>
<evidence type="ECO:0000313" key="3">
    <source>
        <dbReference type="EMBL" id="PWN37597.1"/>
    </source>
</evidence>
<gene>
    <name evidence="3" type="ORF">FA14DRAFT_176886</name>
</gene>
<dbReference type="GeneID" id="37022481"/>
<dbReference type="AlphaFoldDB" id="A0A316VIV3"/>
<dbReference type="Proteomes" id="UP000245771">
    <property type="component" value="Unassembled WGS sequence"/>
</dbReference>
<feature type="region of interest" description="Disordered" evidence="1">
    <location>
        <begin position="24"/>
        <end position="131"/>
    </location>
</feature>
<dbReference type="EMBL" id="KZ819602">
    <property type="protein sequence ID" value="PWN37597.1"/>
    <property type="molecule type" value="Genomic_DNA"/>
</dbReference>
<reference evidence="3 4" key="1">
    <citation type="journal article" date="2018" name="Mol. Biol. Evol.">
        <title>Broad Genomic Sampling Reveals a Smut Pathogenic Ancestry of the Fungal Clade Ustilaginomycotina.</title>
        <authorList>
            <person name="Kijpornyongpan T."/>
            <person name="Mondo S.J."/>
            <person name="Barry K."/>
            <person name="Sandor L."/>
            <person name="Lee J."/>
            <person name="Lipzen A."/>
            <person name="Pangilinan J."/>
            <person name="LaButti K."/>
            <person name="Hainaut M."/>
            <person name="Henrissat B."/>
            <person name="Grigoriev I.V."/>
            <person name="Spatafora J.W."/>
            <person name="Aime M.C."/>
        </authorList>
    </citation>
    <scope>NUCLEOTIDE SEQUENCE [LARGE SCALE GENOMIC DNA]</scope>
    <source>
        <strain evidence="3 4">MCA 3882</strain>
    </source>
</reference>
<feature type="compositionally biased region" description="Polar residues" evidence="1">
    <location>
        <begin position="44"/>
        <end position="61"/>
    </location>
</feature>
<name>A0A316VIV3_9BASI</name>
<keyword evidence="2" id="KW-0732">Signal</keyword>
<sequence>MRFNASFLLVFTVLAVAGVMADDAVPSGLSNSTPAKDTPVPVPNDQQSSTTPTDGNPQRDTSAPVGSDTNPAPTDIRPIGGDSSKDKKGSSDPVGSDTNPAPTDIKPIGGDPSKDKKDNSDPVGRQRIRYN</sequence>
<dbReference type="RefSeq" id="XP_025357899.1">
    <property type="nucleotide sequence ID" value="XM_025500700.1"/>
</dbReference>
<proteinExistence type="predicted"/>
<evidence type="ECO:0000256" key="2">
    <source>
        <dbReference type="SAM" id="SignalP"/>
    </source>
</evidence>
<feature type="signal peptide" evidence="2">
    <location>
        <begin position="1"/>
        <end position="21"/>
    </location>
</feature>
<organism evidence="3 4">
    <name type="scientific">Meira miltonrushii</name>
    <dbReference type="NCBI Taxonomy" id="1280837"/>
    <lineage>
        <taxon>Eukaryota</taxon>
        <taxon>Fungi</taxon>
        <taxon>Dikarya</taxon>
        <taxon>Basidiomycota</taxon>
        <taxon>Ustilaginomycotina</taxon>
        <taxon>Exobasidiomycetes</taxon>
        <taxon>Exobasidiales</taxon>
        <taxon>Brachybasidiaceae</taxon>
        <taxon>Meira</taxon>
    </lineage>
</organism>
<feature type="chain" id="PRO_5016411936" evidence="2">
    <location>
        <begin position="22"/>
        <end position="131"/>
    </location>
</feature>
<evidence type="ECO:0000256" key="1">
    <source>
        <dbReference type="SAM" id="MobiDB-lite"/>
    </source>
</evidence>
<protein>
    <submittedName>
        <fullName evidence="3">Uncharacterized protein</fullName>
    </submittedName>
</protein>
<accession>A0A316VIV3</accession>
<dbReference type="InParanoid" id="A0A316VIV3"/>